<dbReference type="CDD" id="cd22157">
    <property type="entry name" value="F-box_AtFBW1-like"/>
    <property type="match status" value="1"/>
</dbReference>
<dbReference type="OrthoDB" id="5314306at2759"/>
<name>A0A5C7IKI7_9ROSI</name>
<accession>A0A5C7IKI7</accession>
<dbReference type="Gene3D" id="1.20.1280.50">
    <property type="match status" value="1"/>
</dbReference>
<dbReference type="NCBIfam" id="TIGR01640">
    <property type="entry name" value="F_box_assoc_1"/>
    <property type="match status" value="1"/>
</dbReference>
<dbReference type="InterPro" id="IPR036047">
    <property type="entry name" value="F-box-like_dom_sf"/>
</dbReference>
<dbReference type="InterPro" id="IPR001810">
    <property type="entry name" value="F-box_dom"/>
</dbReference>
<dbReference type="InterPro" id="IPR011043">
    <property type="entry name" value="Gal_Oxase/kelch_b-propeller"/>
</dbReference>
<dbReference type="InterPro" id="IPR006527">
    <property type="entry name" value="F-box-assoc_dom_typ1"/>
</dbReference>
<dbReference type="InterPro" id="IPR017451">
    <property type="entry name" value="F-box-assoc_interact_dom"/>
</dbReference>
<dbReference type="Proteomes" id="UP000323000">
    <property type="component" value="Chromosome 2"/>
</dbReference>
<dbReference type="AlphaFoldDB" id="A0A5C7IKI7"/>
<feature type="domain" description="F-box" evidence="1">
    <location>
        <begin position="13"/>
        <end position="59"/>
    </location>
</feature>
<keyword evidence="3" id="KW-1185">Reference proteome</keyword>
<dbReference type="SUPFAM" id="SSF50965">
    <property type="entry name" value="Galactose oxidase, central domain"/>
    <property type="match status" value="1"/>
</dbReference>
<sequence>MENLYSNILYLSDAISANLPGDIVSDIFTRLPVKSLCRFKCVSKSMYSILHSPNFIKKHTNRAIQKDPSMILRTEFRLYAVEEDEEHIKVRKLQVPFARSLEKIGISGSCNGLLCISDQRHDEDIYIYNPSTRVYRKLPVPEFDIPTNIDSTFFTSLGFGFHQNDYKLVRSLYLYDKPSEDIDSYKCEARIYSFSANKWRKIGGIPFHIRSRVAIMVHNNFVWTASRGLGTGMSILVVAFDLDREEFWEVPRPEIAITRQCQIEVSVFEGRFSIYYMWKNDRVEIWTMEEFGVKQSWKKQFVIGPNLSLDDGFLYLKPLLVMRKGKILIEQGEGELILYDPRSETATNFKIRAAPRWFRVTSFVGSLVSPFHNQ</sequence>
<gene>
    <name evidence="2" type="ORF">EZV62_004653</name>
</gene>
<evidence type="ECO:0000313" key="2">
    <source>
        <dbReference type="EMBL" id="TXG69718.1"/>
    </source>
</evidence>
<dbReference type="Pfam" id="PF00646">
    <property type="entry name" value="F-box"/>
    <property type="match status" value="1"/>
</dbReference>
<comment type="caution">
    <text evidence="2">The sequence shown here is derived from an EMBL/GenBank/DDBJ whole genome shotgun (WGS) entry which is preliminary data.</text>
</comment>
<protein>
    <recommendedName>
        <fullName evidence="1">F-box domain-containing protein</fullName>
    </recommendedName>
</protein>
<reference evidence="3" key="1">
    <citation type="journal article" date="2019" name="Gigascience">
        <title>De novo genome assembly of the endangered Acer yangbiense, a plant species with extremely small populations endemic to Yunnan Province, China.</title>
        <authorList>
            <person name="Yang J."/>
            <person name="Wariss H.M."/>
            <person name="Tao L."/>
            <person name="Zhang R."/>
            <person name="Yun Q."/>
            <person name="Hollingsworth P."/>
            <person name="Dao Z."/>
            <person name="Luo G."/>
            <person name="Guo H."/>
            <person name="Ma Y."/>
            <person name="Sun W."/>
        </authorList>
    </citation>
    <scope>NUCLEOTIDE SEQUENCE [LARGE SCALE GENOMIC DNA]</scope>
    <source>
        <strain evidence="3">cv. Malutang</strain>
    </source>
</reference>
<proteinExistence type="predicted"/>
<organism evidence="2 3">
    <name type="scientific">Acer yangbiense</name>
    <dbReference type="NCBI Taxonomy" id="1000413"/>
    <lineage>
        <taxon>Eukaryota</taxon>
        <taxon>Viridiplantae</taxon>
        <taxon>Streptophyta</taxon>
        <taxon>Embryophyta</taxon>
        <taxon>Tracheophyta</taxon>
        <taxon>Spermatophyta</taxon>
        <taxon>Magnoliopsida</taxon>
        <taxon>eudicotyledons</taxon>
        <taxon>Gunneridae</taxon>
        <taxon>Pentapetalae</taxon>
        <taxon>rosids</taxon>
        <taxon>malvids</taxon>
        <taxon>Sapindales</taxon>
        <taxon>Sapindaceae</taxon>
        <taxon>Hippocastanoideae</taxon>
        <taxon>Acereae</taxon>
        <taxon>Acer</taxon>
    </lineage>
</organism>
<dbReference type="EMBL" id="VAHF01000002">
    <property type="protein sequence ID" value="TXG69718.1"/>
    <property type="molecule type" value="Genomic_DNA"/>
</dbReference>
<dbReference type="PROSITE" id="PS50181">
    <property type="entry name" value="FBOX"/>
    <property type="match status" value="1"/>
</dbReference>
<dbReference type="SMART" id="SM00256">
    <property type="entry name" value="FBOX"/>
    <property type="match status" value="1"/>
</dbReference>
<dbReference type="PANTHER" id="PTHR31672">
    <property type="entry name" value="BNACNNG10540D PROTEIN"/>
    <property type="match status" value="1"/>
</dbReference>
<evidence type="ECO:0000313" key="3">
    <source>
        <dbReference type="Proteomes" id="UP000323000"/>
    </source>
</evidence>
<dbReference type="PANTHER" id="PTHR31672:SF13">
    <property type="entry name" value="F-BOX PROTEIN CPR30-LIKE"/>
    <property type="match status" value="1"/>
</dbReference>
<evidence type="ECO:0000259" key="1">
    <source>
        <dbReference type="PROSITE" id="PS50181"/>
    </source>
</evidence>
<dbReference type="Pfam" id="PF07734">
    <property type="entry name" value="FBA_1"/>
    <property type="match status" value="1"/>
</dbReference>
<dbReference type="InterPro" id="IPR050796">
    <property type="entry name" value="SCF_F-box_component"/>
</dbReference>
<dbReference type="SUPFAM" id="SSF81383">
    <property type="entry name" value="F-box domain"/>
    <property type="match status" value="1"/>
</dbReference>